<reference evidence="4 5" key="1">
    <citation type="journal article" date="2018" name="BMC Genomics">
        <title>Genomic evidence for intraspecific hybridization in a clonal and extremely halotolerant yeast.</title>
        <authorList>
            <person name="Gostincar C."/>
            <person name="Stajich J.E."/>
            <person name="Zupancic J."/>
            <person name="Zalar P."/>
            <person name="Gunde-Cimerman N."/>
        </authorList>
    </citation>
    <scope>NUCLEOTIDE SEQUENCE [LARGE SCALE GENOMIC DNA]</scope>
    <source>
        <strain evidence="4 5">EXF-10513</strain>
    </source>
</reference>
<dbReference type="VEuPathDB" id="FungiDB:BTJ68_07899"/>
<dbReference type="PANTHER" id="PTHR34598">
    <property type="entry name" value="BLL6449 PROTEIN"/>
    <property type="match status" value="1"/>
</dbReference>
<protein>
    <submittedName>
        <fullName evidence="4">Uncharacterized protein</fullName>
    </submittedName>
</protein>
<dbReference type="NCBIfam" id="NF041278">
    <property type="entry name" value="CmcJ_NvfI_EfuI"/>
    <property type="match status" value="1"/>
</dbReference>
<name>A0A3M7E3Y6_HORWE</name>
<evidence type="ECO:0000313" key="4">
    <source>
        <dbReference type="EMBL" id="RMY71127.1"/>
    </source>
</evidence>
<feature type="compositionally biased region" description="Basic and acidic residues" evidence="3">
    <location>
        <begin position="19"/>
        <end position="35"/>
    </location>
</feature>
<organism evidence="4 5">
    <name type="scientific">Hortaea werneckii</name>
    <name type="common">Black yeast</name>
    <name type="synonym">Cladosporium werneckii</name>
    <dbReference type="NCBI Taxonomy" id="91943"/>
    <lineage>
        <taxon>Eukaryota</taxon>
        <taxon>Fungi</taxon>
        <taxon>Dikarya</taxon>
        <taxon>Ascomycota</taxon>
        <taxon>Pezizomycotina</taxon>
        <taxon>Dothideomycetes</taxon>
        <taxon>Dothideomycetidae</taxon>
        <taxon>Mycosphaerellales</taxon>
        <taxon>Teratosphaeriaceae</taxon>
        <taxon>Hortaea</taxon>
    </lineage>
</organism>
<dbReference type="InterPro" id="IPR044053">
    <property type="entry name" value="AsaB-like"/>
</dbReference>
<accession>A0A3M7E3Y6</accession>
<evidence type="ECO:0000256" key="2">
    <source>
        <dbReference type="ARBA" id="ARBA00023604"/>
    </source>
</evidence>
<dbReference type="PANTHER" id="PTHR34598:SF3">
    <property type="entry name" value="OXIDOREDUCTASE AN1597"/>
    <property type="match status" value="1"/>
</dbReference>
<comment type="similarity">
    <text evidence="2">Belongs to the asaB hydroxylase/desaturase family.</text>
</comment>
<keyword evidence="1" id="KW-0560">Oxidoreductase</keyword>
<gene>
    <name evidence="4" type="ORF">D0864_10719</name>
</gene>
<evidence type="ECO:0000313" key="5">
    <source>
        <dbReference type="Proteomes" id="UP000269539"/>
    </source>
</evidence>
<dbReference type="GO" id="GO:0016491">
    <property type="term" value="F:oxidoreductase activity"/>
    <property type="evidence" value="ECO:0007669"/>
    <property type="project" value="UniProtKB-KW"/>
</dbReference>
<sequence>MSAQPQEPSSSQGPSPWTHEGKANDHATAERISDGPRRDVTVRLQYLKDLPLYKTVKPLQITPNFQDTEGRTNVVLEAGPEEIIRDIRGINPPFDLDRNGFKFVKAGTSFTNWSSQPEIAEHYLQEMEALLYQEVEEVDEVLFYDARIRRSGDEGLRVEGLSFNPFAKQVHRDNTDVSCVEKIRNLTDLKADFLLRGRSRIINIWRPIKHPVYDCSLAVADGNDLRADDVIECDRHLARTGAYHDTMGVVKYRPGFDWYYCSEMEPDDVLLFKNYDSSSAVQARCCLHTAFDLPPEVIPTGAPTRESIEVRALVFTYPAGQRRPSTVASLSSHPLARTLAKGELKRLDDEHSITDRIQTDIDEAGEVKDAVLLLRKQEIKRLEQVCEKQGQLLQRARLDRENAFAYTGKLQRQMRIQTGRIESLEAELKLVRHQSSQSSSELRCQWSQTQLDLVDARRECLETLLEREHLLEFVRGQEGQIQRWKDEARGRGNEAVSKCCQTSVDEAVKSREREQDECLISNLQEEISRLPSEDSTLKSCANDGEADSDKRLIEPQVTRGSYATASIQELKASDGSC</sequence>
<comment type="caution">
    <text evidence="4">The sequence shown here is derived from an EMBL/GenBank/DDBJ whole genome shotgun (WGS) entry which is preliminary data.</text>
</comment>
<evidence type="ECO:0000256" key="1">
    <source>
        <dbReference type="ARBA" id="ARBA00023002"/>
    </source>
</evidence>
<feature type="region of interest" description="Disordered" evidence="3">
    <location>
        <begin position="1"/>
        <end position="35"/>
    </location>
</feature>
<feature type="region of interest" description="Disordered" evidence="3">
    <location>
        <begin position="534"/>
        <end position="558"/>
    </location>
</feature>
<evidence type="ECO:0000256" key="3">
    <source>
        <dbReference type="SAM" id="MobiDB-lite"/>
    </source>
</evidence>
<dbReference type="EMBL" id="QWIO01001476">
    <property type="protein sequence ID" value="RMY71127.1"/>
    <property type="molecule type" value="Genomic_DNA"/>
</dbReference>
<feature type="compositionally biased region" description="Low complexity" evidence="3">
    <location>
        <begin position="1"/>
        <end position="16"/>
    </location>
</feature>
<proteinExistence type="inferred from homology"/>
<dbReference type="Proteomes" id="UP000269539">
    <property type="component" value="Unassembled WGS sequence"/>
</dbReference>
<dbReference type="AlphaFoldDB" id="A0A3M7E3Y6"/>